<keyword evidence="2" id="KW-1185">Reference proteome</keyword>
<gene>
    <name evidence="1" type="ORF">Fcan01_19153</name>
</gene>
<comment type="caution">
    <text evidence="1">The sequence shown here is derived from an EMBL/GenBank/DDBJ whole genome shotgun (WGS) entry which is preliminary data.</text>
</comment>
<evidence type="ECO:0000313" key="2">
    <source>
        <dbReference type="Proteomes" id="UP000198287"/>
    </source>
</evidence>
<dbReference type="AlphaFoldDB" id="A0A226DMJ6"/>
<dbReference type="OrthoDB" id="5984008at2759"/>
<dbReference type="Gene3D" id="3.40.190.10">
    <property type="entry name" value="Periplasmic binding protein-like II"/>
    <property type="match status" value="1"/>
</dbReference>
<proteinExistence type="predicted"/>
<dbReference type="EMBL" id="LNIX01000016">
    <property type="protein sequence ID" value="OXA46074.1"/>
    <property type="molecule type" value="Genomic_DNA"/>
</dbReference>
<name>A0A226DMJ6_FOLCA</name>
<dbReference type="Proteomes" id="UP000198287">
    <property type="component" value="Unassembled WGS sequence"/>
</dbReference>
<evidence type="ECO:0000313" key="1">
    <source>
        <dbReference type="EMBL" id="OXA46074.1"/>
    </source>
</evidence>
<reference evidence="1 2" key="1">
    <citation type="submission" date="2015-12" db="EMBL/GenBank/DDBJ databases">
        <title>The genome of Folsomia candida.</title>
        <authorList>
            <person name="Faddeeva A."/>
            <person name="Derks M.F."/>
            <person name="Anvar Y."/>
            <person name="Smit S."/>
            <person name="Van Straalen N."/>
            <person name="Roelofs D."/>
        </authorList>
    </citation>
    <scope>NUCLEOTIDE SEQUENCE [LARGE SCALE GENOMIC DNA]</scope>
    <source>
        <strain evidence="1 2">VU population</strain>
        <tissue evidence="1">Whole body</tissue>
    </source>
</reference>
<organism evidence="1 2">
    <name type="scientific">Folsomia candida</name>
    <name type="common">Springtail</name>
    <dbReference type="NCBI Taxonomy" id="158441"/>
    <lineage>
        <taxon>Eukaryota</taxon>
        <taxon>Metazoa</taxon>
        <taxon>Ecdysozoa</taxon>
        <taxon>Arthropoda</taxon>
        <taxon>Hexapoda</taxon>
        <taxon>Collembola</taxon>
        <taxon>Entomobryomorpha</taxon>
        <taxon>Isotomoidea</taxon>
        <taxon>Isotomidae</taxon>
        <taxon>Proisotominae</taxon>
        <taxon>Folsomia</taxon>
    </lineage>
</organism>
<sequence length="276" mass="31223">MVSIMAVQVAGNRSPFEELYVSKCLFGILILNLTIKIKIEDLTELDQNQDQNLWPKIKDQDIILIFVLDLWDRIPMIWPHIVIPHQVVKSMGCIVRKGSANVGPTWLRWWPNGSSVVEDHPWVISNASCLSSEKTVAKSSCRHSPCYSGILFDLLRSADEVGKFLDNCTITEVTSVGRFKSGTWTKNSIMDHLAGNKTDLALAIFNQPTLSPDVKAAVHFESIVRADELDDRITGMTDSGRAGEIFDKYFLKDGPTLWKKEKQLTAFKPRRVVFWM</sequence>
<protein>
    <submittedName>
        <fullName evidence="1">Uncharacterized protein</fullName>
    </submittedName>
</protein>
<accession>A0A226DMJ6</accession>